<evidence type="ECO:0000313" key="4">
    <source>
        <dbReference type="Proteomes" id="UP001596086"/>
    </source>
</evidence>
<keyword evidence="4" id="KW-1185">Reference proteome</keyword>
<keyword evidence="3" id="KW-0328">Glycosyltransferase</keyword>
<gene>
    <name evidence="3" type="ORF">ACFPO9_13875</name>
</gene>
<proteinExistence type="predicted"/>
<dbReference type="Gene3D" id="3.40.50.2000">
    <property type="entry name" value="Glycogen Phosphorylase B"/>
    <property type="match status" value="2"/>
</dbReference>
<organism evidence="3 4">
    <name type="scientific">Massilia aerilata</name>
    <dbReference type="NCBI Taxonomy" id="453817"/>
    <lineage>
        <taxon>Bacteria</taxon>
        <taxon>Pseudomonadati</taxon>
        <taxon>Pseudomonadota</taxon>
        <taxon>Betaproteobacteria</taxon>
        <taxon>Burkholderiales</taxon>
        <taxon>Oxalobacteraceae</taxon>
        <taxon>Telluria group</taxon>
        <taxon>Massilia</taxon>
    </lineage>
</organism>
<dbReference type="Proteomes" id="UP001596086">
    <property type="component" value="Unassembled WGS sequence"/>
</dbReference>
<dbReference type="CDD" id="cd03801">
    <property type="entry name" value="GT4_PimA-like"/>
    <property type="match status" value="1"/>
</dbReference>
<feature type="domain" description="Glycosyltransferase subfamily 4-like N-terminal" evidence="2">
    <location>
        <begin position="14"/>
        <end position="202"/>
    </location>
</feature>
<dbReference type="GO" id="GO:0016757">
    <property type="term" value="F:glycosyltransferase activity"/>
    <property type="evidence" value="ECO:0007669"/>
    <property type="project" value="UniProtKB-KW"/>
</dbReference>
<evidence type="ECO:0000259" key="2">
    <source>
        <dbReference type="Pfam" id="PF13439"/>
    </source>
</evidence>
<feature type="domain" description="Glycosyl transferase family 1" evidence="1">
    <location>
        <begin position="215"/>
        <end position="356"/>
    </location>
</feature>
<keyword evidence="3" id="KW-0808">Transferase</keyword>
<dbReference type="EMBL" id="JBHSMZ010000008">
    <property type="protein sequence ID" value="MFC5549600.1"/>
    <property type="molecule type" value="Genomic_DNA"/>
</dbReference>
<dbReference type="Pfam" id="PF13439">
    <property type="entry name" value="Glyco_transf_4"/>
    <property type="match status" value="1"/>
</dbReference>
<evidence type="ECO:0000259" key="1">
    <source>
        <dbReference type="Pfam" id="PF00534"/>
    </source>
</evidence>
<reference evidence="4" key="1">
    <citation type="journal article" date="2019" name="Int. J. Syst. Evol. Microbiol.">
        <title>The Global Catalogue of Microorganisms (GCM) 10K type strain sequencing project: providing services to taxonomists for standard genome sequencing and annotation.</title>
        <authorList>
            <consortium name="The Broad Institute Genomics Platform"/>
            <consortium name="The Broad Institute Genome Sequencing Center for Infectious Disease"/>
            <person name="Wu L."/>
            <person name="Ma J."/>
        </authorList>
    </citation>
    <scope>NUCLEOTIDE SEQUENCE [LARGE SCALE GENOMIC DNA]</scope>
    <source>
        <strain evidence="4">CGMCC 4.5798</strain>
    </source>
</reference>
<dbReference type="InterPro" id="IPR028098">
    <property type="entry name" value="Glyco_trans_4-like_N"/>
</dbReference>
<dbReference type="EC" id="2.4.-.-" evidence="3"/>
<dbReference type="PANTHER" id="PTHR45947">
    <property type="entry name" value="SULFOQUINOVOSYL TRANSFERASE SQD2"/>
    <property type="match status" value="1"/>
</dbReference>
<accession>A0ABW0S1I4</accession>
<protein>
    <submittedName>
        <fullName evidence="3">Glycosyltransferase family 4 protein</fullName>
        <ecNumber evidence="3">2.4.-.-</ecNumber>
    </submittedName>
</protein>
<evidence type="ECO:0000313" key="3">
    <source>
        <dbReference type="EMBL" id="MFC5549600.1"/>
    </source>
</evidence>
<dbReference type="Pfam" id="PF00534">
    <property type="entry name" value="Glycos_transf_1"/>
    <property type="match status" value="1"/>
</dbReference>
<sequence>MKVLLVHNRYQQAGGEDAVVRAEAALLRSHGHEVRLYGRSNDELVRMPVLKAGMDAVWSRSAAGEIDGLCAFYRPDVVHVHNTFLMISPAVYWIAARRKIPVVQTLHNFRLLCPQGTFLRNGAVCQDCLKRLPWRAIPRKCYRGSVPQSTLLAGLLSAHAWLGTYRHKVTRYIALSGYSRACFIDGGLPAEKMRIKPNFVDCSGTPEWGSRSGGLYVGRLSPEKGVETLLEALRILGRNPLTVVGGGPCADAVALALGERYLGIQDSGTVAARMRAAAYLVLPSIGHEQMPMTVLEAFANGLPVIASRRGALADIIQHGVTGLLARPGDAADLAAAIEWAETHPDDMEEMGRAARTEWERKYTAPINYNILVDIYEDAIAAAHGRGSVTQGEQGAWHLD</sequence>
<dbReference type="RefSeq" id="WP_379771675.1">
    <property type="nucleotide sequence ID" value="NZ_JBHSMZ010000008.1"/>
</dbReference>
<dbReference type="PANTHER" id="PTHR45947:SF13">
    <property type="entry name" value="TRANSFERASE"/>
    <property type="match status" value="1"/>
</dbReference>
<dbReference type="InterPro" id="IPR001296">
    <property type="entry name" value="Glyco_trans_1"/>
</dbReference>
<dbReference type="SUPFAM" id="SSF53756">
    <property type="entry name" value="UDP-Glycosyltransferase/glycogen phosphorylase"/>
    <property type="match status" value="1"/>
</dbReference>
<dbReference type="InterPro" id="IPR050194">
    <property type="entry name" value="Glycosyltransferase_grp1"/>
</dbReference>
<name>A0ABW0S1I4_9BURK</name>
<comment type="caution">
    <text evidence="3">The sequence shown here is derived from an EMBL/GenBank/DDBJ whole genome shotgun (WGS) entry which is preliminary data.</text>
</comment>